<proteinExistence type="predicted"/>
<gene>
    <name evidence="2" type="ORF">P1J78_22065</name>
</gene>
<dbReference type="EMBL" id="JARGYC010000093">
    <property type="protein sequence ID" value="MDF0603421.1"/>
    <property type="molecule type" value="Genomic_DNA"/>
</dbReference>
<sequence length="449" mass="47871">MGRRAFRRVLLFATILLVAAGGGAAEVKPPGQYVGAPHPLMTVPRGRYRTSMGWVIASMIEFDNRGLFDSFNIFNLAKPEIYRDFVAAESAHIAGLRGQAYFRYAEGFARDLAQLQILTLENDRLSLALSSIPRAILVDLSAAAIGTGIKHVLPAKRAGIEALNSVYLEEATERTVLTRRDVLDLATRYDTLLGDGLAGRIAQGVSDGDLRDLVSESAISAGIAQAVAANSASPDKLLDLLRKQMVMDVAAHGCACVLDTRIHEAPAAIQAVFGDNGEYHTLLGYLLSIKLVPPDSTILNILSGPQATAMLNAELAKLRAMEGKNAARYSAYLRGLLVDLETLERAQIAALDRGVARSFLEGTVINVLFGFFAIGGGSMAQAVAILSNAGYGALDNYQTMSDELQIRIQMAALRETALDRLLPHVPTCGCGAGLAVAPTKVIKGAPPED</sequence>
<name>A0AAE3NWQ7_9RHOB</name>
<keyword evidence="3" id="KW-1185">Reference proteome</keyword>
<evidence type="ECO:0000256" key="1">
    <source>
        <dbReference type="SAM" id="SignalP"/>
    </source>
</evidence>
<accession>A0AAE3NWQ7</accession>
<dbReference type="AlphaFoldDB" id="A0AAE3NWQ7"/>
<protein>
    <submittedName>
        <fullName evidence="2">Uncharacterized protein</fullName>
    </submittedName>
</protein>
<dbReference type="RefSeq" id="WP_275569541.1">
    <property type="nucleotide sequence ID" value="NZ_JARGYC010000093.1"/>
</dbReference>
<feature type="signal peptide" evidence="1">
    <location>
        <begin position="1"/>
        <end position="24"/>
    </location>
</feature>
<organism evidence="2 3">
    <name type="scientific">Psychromarinibacter sediminicola</name>
    <dbReference type="NCBI Taxonomy" id="3033385"/>
    <lineage>
        <taxon>Bacteria</taxon>
        <taxon>Pseudomonadati</taxon>
        <taxon>Pseudomonadota</taxon>
        <taxon>Alphaproteobacteria</taxon>
        <taxon>Rhodobacterales</taxon>
        <taxon>Paracoccaceae</taxon>
        <taxon>Psychromarinibacter</taxon>
    </lineage>
</organism>
<evidence type="ECO:0000313" key="2">
    <source>
        <dbReference type="EMBL" id="MDF0603421.1"/>
    </source>
</evidence>
<dbReference type="Proteomes" id="UP001220964">
    <property type="component" value="Unassembled WGS sequence"/>
</dbReference>
<comment type="caution">
    <text evidence="2">The sequence shown here is derived from an EMBL/GenBank/DDBJ whole genome shotgun (WGS) entry which is preliminary data.</text>
</comment>
<keyword evidence="1" id="KW-0732">Signal</keyword>
<evidence type="ECO:0000313" key="3">
    <source>
        <dbReference type="Proteomes" id="UP001220964"/>
    </source>
</evidence>
<reference evidence="2" key="1">
    <citation type="submission" date="2023-03" db="EMBL/GenBank/DDBJ databases">
        <title>Multiphase analysis and comparison of six strains from genera Psychromarinibacter, Lutimaribacter, and Maritimibacter, including a novel species: Psychromarinibacter sediminicola sp. nov.</title>
        <authorList>
            <person name="Wang Y.-H."/>
            <person name="Ye M.-Q."/>
            <person name="Du Z.-J."/>
        </authorList>
    </citation>
    <scope>NUCLEOTIDE SEQUENCE</scope>
    <source>
        <strain evidence="2">C21-152</strain>
    </source>
</reference>
<feature type="chain" id="PRO_5041985573" evidence="1">
    <location>
        <begin position="25"/>
        <end position="449"/>
    </location>
</feature>